<protein>
    <submittedName>
        <fullName evidence="2">Uncharacterized protein</fullName>
    </submittedName>
</protein>
<comment type="caution">
    <text evidence="2">The sequence shown here is derived from an EMBL/GenBank/DDBJ whole genome shotgun (WGS) entry which is preliminary data.</text>
</comment>
<gene>
    <name evidence="2" type="ORF">VP01_2154g1</name>
</gene>
<feature type="compositionally biased region" description="Basic residues" evidence="1">
    <location>
        <begin position="58"/>
        <end position="68"/>
    </location>
</feature>
<accession>A0A0L6V9M4</accession>
<evidence type="ECO:0000313" key="3">
    <source>
        <dbReference type="Proteomes" id="UP000037035"/>
    </source>
</evidence>
<sequence length="330" mass="38159">MITRTDYSKLSDISMFSFLLSRKGERMIFFFIKRFLEARSQEARINSCMSAEGQKCQGHWKRKRKNKQTKTQSSGMRQNLRMCQDLCPVQADRSSPLGTSPVSIVNIFIDVKCDCPHVWLMQAWYEINWDIDLLIEEVVEYRLSKDKLNLLTVLNNLDCGDEIEPWMGGGGGRRVVVYYPCNNLLSCCDGILAVSTIKMCNQSKMQLEKQDRTNFVHHYPIVTASHTSTDAIPSCSLTLYPFKKSTKTCGGSMVSFLLLKLPDKCFDICFLSFYFILWSQAIYLWHSRLGLKIMKSHSYWYSLKFWKAILKKALRVVISPCKKNLFESCL</sequence>
<proteinExistence type="predicted"/>
<feature type="region of interest" description="Disordered" evidence="1">
    <location>
        <begin position="56"/>
        <end position="76"/>
    </location>
</feature>
<evidence type="ECO:0000256" key="1">
    <source>
        <dbReference type="SAM" id="MobiDB-lite"/>
    </source>
</evidence>
<evidence type="ECO:0000313" key="2">
    <source>
        <dbReference type="EMBL" id="KNZ57448.1"/>
    </source>
</evidence>
<name>A0A0L6V9M4_9BASI</name>
<dbReference type="Proteomes" id="UP000037035">
    <property type="component" value="Unassembled WGS sequence"/>
</dbReference>
<reference evidence="2 3" key="1">
    <citation type="submission" date="2015-08" db="EMBL/GenBank/DDBJ databases">
        <title>Next Generation Sequencing and Analysis of the Genome of Puccinia sorghi L Schw, the Causal Agent of Maize Common Rust.</title>
        <authorList>
            <person name="Rochi L."/>
            <person name="Burguener G."/>
            <person name="Darino M."/>
            <person name="Turjanski A."/>
            <person name="Kreff E."/>
            <person name="Dieguez M.J."/>
            <person name="Sacco F."/>
        </authorList>
    </citation>
    <scope>NUCLEOTIDE SEQUENCE [LARGE SCALE GENOMIC DNA]</scope>
    <source>
        <strain evidence="2 3">RO10H11247</strain>
    </source>
</reference>
<dbReference type="AlphaFoldDB" id="A0A0L6V9M4"/>
<keyword evidence="3" id="KW-1185">Reference proteome</keyword>
<dbReference type="EMBL" id="LAVV01007008">
    <property type="protein sequence ID" value="KNZ57448.1"/>
    <property type="molecule type" value="Genomic_DNA"/>
</dbReference>
<organism evidence="2 3">
    <name type="scientific">Puccinia sorghi</name>
    <dbReference type="NCBI Taxonomy" id="27349"/>
    <lineage>
        <taxon>Eukaryota</taxon>
        <taxon>Fungi</taxon>
        <taxon>Dikarya</taxon>
        <taxon>Basidiomycota</taxon>
        <taxon>Pucciniomycotina</taxon>
        <taxon>Pucciniomycetes</taxon>
        <taxon>Pucciniales</taxon>
        <taxon>Pucciniaceae</taxon>
        <taxon>Puccinia</taxon>
    </lineage>
</organism>
<dbReference type="VEuPathDB" id="FungiDB:VP01_2154g1"/>